<keyword evidence="3 12" id="KW-0158">Chromosome</keyword>
<keyword evidence="16" id="KW-1185">Reference proteome</keyword>
<dbReference type="GO" id="GO:0010833">
    <property type="term" value="P:telomere maintenance via telomere lengthening"/>
    <property type="evidence" value="ECO:0007669"/>
    <property type="project" value="UniProtKB-UniRule"/>
</dbReference>
<dbReference type="InterPro" id="IPR001005">
    <property type="entry name" value="SANT/Myb"/>
</dbReference>
<evidence type="ECO:0000256" key="4">
    <source>
        <dbReference type="ARBA" id="ARBA00022895"/>
    </source>
</evidence>
<dbReference type="CDD" id="cd11655">
    <property type="entry name" value="rap1_myb-like"/>
    <property type="match status" value="1"/>
</dbReference>
<dbReference type="InterPro" id="IPR015010">
    <property type="entry name" value="TERF2IP_Myb"/>
</dbReference>
<evidence type="ECO:0000256" key="7">
    <source>
        <dbReference type="ARBA" id="ARBA00023163"/>
    </source>
</evidence>
<keyword evidence="7 12" id="KW-0804">Transcription</keyword>
<dbReference type="InterPro" id="IPR009057">
    <property type="entry name" value="Homeodomain-like_sf"/>
</dbReference>
<evidence type="ECO:0000256" key="8">
    <source>
        <dbReference type="ARBA" id="ARBA00023242"/>
    </source>
</evidence>
<evidence type="ECO:0000256" key="10">
    <source>
        <dbReference type="ARBA" id="ARBA00060079"/>
    </source>
</evidence>
<proteinExistence type="inferred from homology"/>
<dbReference type="InterPro" id="IPR021661">
    <property type="entry name" value="Rap1_C"/>
</dbReference>
<evidence type="ECO:0000256" key="9">
    <source>
        <dbReference type="ARBA" id="ARBA00032471"/>
    </source>
</evidence>
<dbReference type="Proteomes" id="UP000812440">
    <property type="component" value="Chromosome 4"/>
</dbReference>
<evidence type="ECO:0000313" key="15">
    <source>
        <dbReference type="EMBL" id="KAG8436199.1"/>
    </source>
</evidence>
<dbReference type="PROSITE" id="PS50090">
    <property type="entry name" value="MYB_LIKE"/>
    <property type="match status" value="1"/>
</dbReference>
<feature type="domain" description="Myb-like" evidence="14">
    <location>
        <begin position="42"/>
        <end position="102"/>
    </location>
</feature>
<dbReference type="InterPro" id="IPR038104">
    <property type="entry name" value="Rap1_C_sf"/>
</dbReference>
<gene>
    <name evidence="15" type="ORF">GDO86_007344</name>
</gene>
<dbReference type="Gene3D" id="1.10.10.2170">
    <property type="match status" value="1"/>
</dbReference>
<feature type="region of interest" description="Disordered" evidence="13">
    <location>
        <begin position="1"/>
        <end position="49"/>
    </location>
</feature>
<dbReference type="Pfam" id="PF11626">
    <property type="entry name" value="Rap1_C"/>
    <property type="match status" value="1"/>
</dbReference>
<reference evidence="15" key="1">
    <citation type="thesis" date="2020" institute="ProQuest LLC" country="789 East Eisenhower Parkway, Ann Arbor, MI, USA">
        <title>Comparative Genomics and Chromosome Evolution.</title>
        <authorList>
            <person name="Mudd A.B."/>
        </authorList>
    </citation>
    <scope>NUCLEOTIDE SEQUENCE</scope>
    <source>
        <strain evidence="15">Female2</strain>
        <tissue evidence="15">Blood</tissue>
    </source>
</reference>
<dbReference type="OrthoDB" id="435460at2759"/>
<organism evidence="15 16">
    <name type="scientific">Hymenochirus boettgeri</name>
    <name type="common">Congo dwarf clawed frog</name>
    <dbReference type="NCBI Taxonomy" id="247094"/>
    <lineage>
        <taxon>Eukaryota</taxon>
        <taxon>Metazoa</taxon>
        <taxon>Chordata</taxon>
        <taxon>Craniata</taxon>
        <taxon>Vertebrata</taxon>
        <taxon>Euteleostomi</taxon>
        <taxon>Amphibia</taxon>
        <taxon>Batrachia</taxon>
        <taxon>Anura</taxon>
        <taxon>Pipoidea</taxon>
        <taxon>Pipidae</taxon>
        <taxon>Pipinae</taxon>
        <taxon>Hymenochirus</taxon>
    </lineage>
</organism>
<evidence type="ECO:0000256" key="2">
    <source>
        <dbReference type="ARBA" id="ARBA00017805"/>
    </source>
</evidence>
<dbReference type="FunFam" id="1.10.10.60:FF:000246">
    <property type="entry name" value="Telomeric repeat-binding factor 2-interacting protein 1"/>
    <property type="match status" value="1"/>
</dbReference>
<dbReference type="Gene3D" id="1.10.10.60">
    <property type="entry name" value="Homeodomain-like"/>
    <property type="match status" value="1"/>
</dbReference>
<dbReference type="EMBL" id="JAACNH010000007">
    <property type="protein sequence ID" value="KAG8436199.1"/>
    <property type="molecule type" value="Genomic_DNA"/>
</dbReference>
<comment type="similarity">
    <text evidence="1 12">Belongs to the RAP1 family.</text>
</comment>
<evidence type="ECO:0000256" key="11">
    <source>
        <dbReference type="ARBA" id="ARBA00066030"/>
    </source>
</evidence>
<dbReference type="PANTHER" id="PTHR16466">
    <property type="entry name" value="TELOMERE REPEAT-BINDING FACTOR 2-INTERACTING PROTEIN 1"/>
    <property type="match status" value="1"/>
</dbReference>
<comment type="function">
    <text evidence="10 12">Acts both as a regulator of telomere function and as a transcription regulator. Involved in the regulation of telomere length and protection as a component of the shelterin complex (telosome). Does not bind DNA directly: recruited to telomeric double-stranded 5'-TTAGGG-3' repeats via its interaction with terf2. Independently of its function in telomeres, also acts as a transcription regulator: recruited to extratelomeric 5'-TTAGGG-3' sites via its association with terf2 or other factors, and regulates gene expression.</text>
</comment>
<feature type="region of interest" description="Disordered" evidence="13">
    <location>
        <begin position="103"/>
        <end position="145"/>
    </location>
</feature>
<evidence type="ECO:0000256" key="6">
    <source>
        <dbReference type="ARBA" id="ARBA00023159"/>
    </source>
</evidence>
<keyword evidence="8 12" id="KW-0539">Nucleus</keyword>
<evidence type="ECO:0000256" key="12">
    <source>
        <dbReference type="RuleBase" id="RU367107"/>
    </source>
</evidence>
<dbReference type="GO" id="GO:0031848">
    <property type="term" value="P:protection from non-homologous end joining at telomere"/>
    <property type="evidence" value="ECO:0007669"/>
    <property type="project" value="TreeGrafter"/>
</dbReference>
<comment type="subunit">
    <text evidence="11">Homodimer. Component of the shelterin complex (telosome). Interacts with terf2; the interaction is direct.</text>
</comment>
<name>A0A8T2ITB8_9PIPI</name>
<comment type="caution">
    <text evidence="15">The sequence shown here is derived from an EMBL/GenBank/DDBJ whole genome shotgun (WGS) entry which is preliminary data.</text>
</comment>
<dbReference type="GO" id="GO:0006355">
    <property type="term" value="P:regulation of DNA-templated transcription"/>
    <property type="evidence" value="ECO:0007669"/>
    <property type="project" value="UniProtKB-UniRule"/>
</dbReference>
<evidence type="ECO:0000259" key="14">
    <source>
        <dbReference type="PROSITE" id="PS50090"/>
    </source>
</evidence>
<dbReference type="GO" id="GO:0005654">
    <property type="term" value="C:nucleoplasm"/>
    <property type="evidence" value="ECO:0007669"/>
    <property type="project" value="UniProtKB-ARBA"/>
</dbReference>
<keyword evidence="5 12" id="KW-0805">Transcription regulation</keyword>
<protein>
    <recommendedName>
        <fullName evidence="2 12">Telomeric repeat-binding factor 2-interacting protein 1</fullName>
        <shortName evidence="12">TERF2-interacting telomeric protein 1</shortName>
    </recommendedName>
    <alternativeName>
        <fullName evidence="9 12">Repressor/activator protein 1 homolog</fullName>
    </alternativeName>
</protein>
<feature type="region of interest" description="Disordered" evidence="13">
    <location>
        <begin position="248"/>
        <end position="272"/>
    </location>
</feature>
<dbReference type="PANTHER" id="PTHR16466:SF6">
    <property type="entry name" value="TELOMERIC REPEAT-BINDING FACTOR 2-INTERACTING PROTEIN 1"/>
    <property type="match status" value="1"/>
</dbReference>
<dbReference type="FunFam" id="1.10.10.2170:FF:000001">
    <property type="entry name" value="Telomeric repeat-binding factor 2-interacting protein 1"/>
    <property type="match status" value="1"/>
</dbReference>
<evidence type="ECO:0000313" key="16">
    <source>
        <dbReference type="Proteomes" id="UP000812440"/>
    </source>
</evidence>
<dbReference type="Pfam" id="PF08914">
    <property type="entry name" value="Myb_Rap1"/>
    <property type="match status" value="1"/>
</dbReference>
<feature type="compositionally biased region" description="Polar residues" evidence="13">
    <location>
        <begin position="253"/>
        <end position="262"/>
    </location>
</feature>
<evidence type="ECO:0000256" key="3">
    <source>
        <dbReference type="ARBA" id="ARBA00022454"/>
    </source>
</evidence>
<evidence type="ECO:0000256" key="13">
    <source>
        <dbReference type="SAM" id="MobiDB-lite"/>
    </source>
</evidence>
<dbReference type="SUPFAM" id="SSF46689">
    <property type="entry name" value="Homeodomain-like"/>
    <property type="match status" value="1"/>
</dbReference>
<dbReference type="CDD" id="cd11653">
    <property type="entry name" value="rap1_RCT"/>
    <property type="match status" value="1"/>
</dbReference>
<dbReference type="GO" id="GO:0070187">
    <property type="term" value="C:shelterin complex"/>
    <property type="evidence" value="ECO:0007669"/>
    <property type="project" value="TreeGrafter"/>
</dbReference>
<dbReference type="InterPro" id="IPR039595">
    <property type="entry name" value="TE2IP/Rap1"/>
</dbReference>
<keyword evidence="4 12" id="KW-0779">Telomere</keyword>
<keyword evidence="6 12" id="KW-0010">Activator</keyword>
<evidence type="ECO:0000256" key="1">
    <source>
        <dbReference type="ARBA" id="ARBA00010467"/>
    </source>
</evidence>
<dbReference type="GO" id="GO:0042162">
    <property type="term" value="F:telomeric DNA binding"/>
    <property type="evidence" value="ECO:0007669"/>
    <property type="project" value="TreeGrafter"/>
</dbReference>
<accession>A0A8T2ITB8</accession>
<evidence type="ECO:0000256" key="5">
    <source>
        <dbReference type="ARBA" id="ARBA00023015"/>
    </source>
</evidence>
<comment type="subcellular location">
    <subcellularLocation>
        <location evidence="12">Nucleus</location>
    </subcellularLocation>
    <subcellularLocation>
        <location evidence="12">Chromosome</location>
        <location evidence="12">Telomere</location>
    </subcellularLocation>
</comment>
<sequence length="360" mass="40087">MEEGAANLSTRQGGEKESGDTGGNGHDNELGDLVNKKTSGKSRKLGRNPYTKEEDLAILQYVRVNAPGKGTVTGNALWKEMEKKRVVRRTWQAMKDRYHRHLKGRGDYKLPPVTVSKTSSDYGQEENREPVTKKPRPSPLGKNNLSPVKMCEEKPASNECPAVEITVQMDTSGCSECEEDLEKRDLGDTQSGDKEKLCATHMEAAALNETDEDELHIFEIANMEFEIEDSPKPEVTRKSFGLKEFVMDEDTPSSESQTQADDVSSSPEVSEGEGLREALLSLMSEFKLSLCDVTQALLKNNGEMASTRIFLRTGSRTDGYPIWIKKDDLDLQNEDADTRQRLIQKYGADNVAKRVAFLAS</sequence>
<dbReference type="AlphaFoldDB" id="A0A8T2ITB8"/>